<feature type="transmembrane region" description="Helical" evidence="9">
    <location>
        <begin position="334"/>
        <end position="351"/>
    </location>
</feature>
<evidence type="ECO:0000256" key="9">
    <source>
        <dbReference type="SAM" id="Phobius"/>
    </source>
</evidence>
<proteinExistence type="predicted"/>
<dbReference type="Pfam" id="PF05425">
    <property type="entry name" value="CopD"/>
    <property type="match status" value="1"/>
</dbReference>
<reference evidence="12 13" key="1">
    <citation type="submission" date="2019-07" db="EMBL/GenBank/DDBJ databases">
        <title>Whole genome shotgun sequence of Aneurinibacillus danicus NBRC 102444.</title>
        <authorList>
            <person name="Hosoyama A."/>
            <person name="Uohara A."/>
            <person name="Ohji S."/>
            <person name="Ichikawa N."/>
        </authorList>
    </citation>
    <scope>NUCLEOTIDE SEQUENCE [LARGE SCALE GENOMIC DNA]</scope>
    <source>
        <strain evidence="12 13">NBRC 102444</strain>
    </source>
</reference>
<dbReference type="InterPro" id="IPR007348">
    <property type="entry name" value="CopC_dom"/>
</dbReference>
<evidence type="ECO:0008006" key="14">
    <source>
        <dbReference type="Google" id="ProtNLM"/>
    </source>
</evidence>
<dbReference type="AlphaFoldDB" id="A0A511VAX8"/>
<dbReference type="Proteomes" id="UP000321157">
    <property type="component" value="Unassembled WGS sequence"/>
</dbReference>
<keyword evidence="8 9" id="KW-0472">Membrane</keyword>
<dbReference type="PANTHER" id="PTHR34820">
    <property type="entry name" value="INNER MEMBRANE PROTEIN YEBZ"/>
    <property type="match status" value="1"/>
</dbReference>
<keyword evidence="2" id="KW-1003">Cell membrane</keyword>
<protein>
    <recommendedName>
        <fullName evidence="14">Copper resistance protein CopC</fullName>
    </recommendedName>
</protein>
<keyword evidence="4" id="KW-0479">Metal-binding</keyword>
<dbReference type="PANTHER" id="PTHR34820:SF4">
    <property type="entry name" value="INNER MEMBRANE PROTEIN YEBZ"/>
    <property type="match status" value="1"/>
</dbReference>
<dbReference type="OrthoDB" id="2353937at2"/>
<dbReference type="InterPro" id="IPR014755">
    <property type="entry name" value="Cu-Rt/internalin_Ig-like"/>
</dbReference>
<feature type="domain" description="CopC" evidence="10">
    <location>
        <begin position="34"/>
        <end position="129"/>
    </location>
</feature>
<feature type="transmembrane region" description="Helical" evidence="9">
    <location>
        <begin position="380"/>
        <end position="406"/>
    </location>
</feature>
<keyword evidence="6 9" id="KW-1133">Transmembrane helix</keyword>
<dbReference type="GO" id="GO:0005507">
    <property type="term" value="F:copper ion binding"/>
    <property type="evidence" value="ECO:0007669"/>
    <property type="project" value="InterPro"/>
</dbReference>
<evidence type="ECO:0000259" key="10">
    <source>
        <dbReference type="Pfam" id="PF04234"/>
    </source>
</evidence>
<evidence type="ECO:0000313" key="12">
    <source>
        <dbReference type="EMBL" id="GEN34392.1"/>
    </source>
</evidence>
<evidence type="ECO:0000256" key="8">
    <source>
        <dbReference type="ARBA" id="ARBA00023136"/>
    </source>
</evidence>
<evidence type="ECO:0000256" key="2">
    <source>
        <dbReference type="ARBA" id="ARBA00022475"/>
    </source>
</evidence>
<dbReference type="InterPro" id="IPR032694">
    <property type="entry name" value="CopC/D"/>
</dbReference>
<dbReference type="GO" id="GO:0006825">
    <property type="term" value="P:copper ion transport"/>
    <property type="evidence" value="ECO:0007669"/>
    <property type="project" value="InterPro"/>
</dbReference>
<dbReference type="GO" id="GO:0042597">
    <property type="term" value="C:periplasmic space"/>
    <property type="evidence" value="ECO:0007669"/>
    <property type="project" value="InterPro"/>
</dbReference>
<evidence type="ECO:0000256" key="4">
    <source>
        <dbReference type="ARBA" id="ARBA00022723"/>
    </source>
</evidence>
<feature type="transmembrane region" description="Helical" evidence="9">
    <location>
        <begin position="426"/>
        <end position="443"/>
    </location>
</feature>
<feature type="transmembrane region" description="Helical" evidence="9">
    <location>
        <begin position="264"/>
        <end position="283"/>
    </location>
</feature>
<dbReference type="Gene3D" id="2.60.40.1220">
    <property type="match status" value="2"/>
</dbReference>
<accession>A0A511VAX8</accession>
<dbReference type="SUPFAM" id="SSF81296">
    <property type="entry name" value="E set domains"/>
    <property type="match status" value="2"/>
</dbReference>
<evidence type="ECO:0000256" key="7">
    <source>
        <dbReference type="ARBA" id="ARBA00023008"/>
    </source>
</evidence>
<evidence type="ECO:0000256" key="6">
    <source>
        <dbReference type="ARBA" id="ARBA00022989"/>
    </source>
</evidence>
<evidence type="ECO:0000256" key="3">
    <source>
        <dbReference type="ARBA" id="ARBA00022692"/>
    </source>
</evidence>
<evidence type="ECO:0000259" key="11">
    <source>
        <dbReference type="Pfam" id="PF05425"/>
    </source>
</evidence>
<dbReference type="GO" id="GO:0005886">
    <property type="term" value="C:plasma membrane"/>
    <property type="evidence" value="ECO:0007669"/>
    <property type="project" value="UniProtKB-SubCell"/>
</dbReference>
<feature type="domain" description="CopC" evidence="10">
    <location>
        <begin position="144"/>
        <end position="238"/>
    </location>
</feature>
<dbReference type="EMBL" id="BJXX01000078">
    <property type="protein sequence ID" value="GEN34392.1"/>
    <property type="molecule type" value="Genomic_DNA"/>
</dbReference>
<feature type="transmembrane region" description="Helical" evidence="9">
    <location>
        <begin position="295"/>
        <end position="314"/>
    </location>
</feature>
<dbReference type="InterPro" id="IPR014756">
    <property type="entry name" value="Ig_E-set"/>
</dbReference>
<keyword evidence="5" id="KW-0732">Signal</keyword>
<name>A0A511VAX8_9BACL</name>
<sequence>MFAAKKREYPILFIYLLAASIAGLFLWTSPAMAHSKLEKTIPEKGAVLETPPKQVEIWYKQPVDVPAKTNTVTSQDGRNVQGKAIADPKNKRRVIIPLVSDIPAGVYTVKSKVIAQDGHILSQTFQFEVKKPKQPAAPVKKEYKLAETSPRDGTLLSASPKEVRLTFTEPVQVEYASIFDNRNKEYSNGKIKTDPNNPRQMILTPVKALPPGTYGVEWSAKTPTSDKKEMEGQIYFAVQEMSPPLKSGGVDLIEQLSRETLPNWLAFFGMALSFGGTLFVQFIARSKEAQKRWQYWQVPIYFLTATATLVLFLVRKATLPEISLGELATLRIGWVPLVQSLVFMLIFAITLTRWTLPFLAVMLALNSLVGHSYSSEYGGGLAIIMNTIHLFALSIWFGGLFALVVLAPKEEKWKWYKEKGAEFSRWALISIALVILTGIAMTVDYVPSWNDFIRSVWGASVVTKAGLVLIIVLLGYLQMRYVKKGTEKSTGWFVHRIKWEIGLGIVTLLVASALINFVPFASEAGGVPVKVTKHGITAYTSISPFVSGFNDVDIRFENAPKFREVYVQFAEPPEYSATNRAFDLGGGRYRITGDQLRAPSKTYINVEAITEDGRKIVFSFPPRDTAR</sequence>
<keyword evidence="13" id="KW-1185">Reference proteome</keyword>
<feature type="transmembrane region" description="Helical" evidence="9">
    <location>
        <begin position="455"/>
        <end position="477"/>
    </location>
</feature>
<dbReference type="InterPro" id="IPR008457">
    <property type="entry name" value="Cu-R_CopD_dom"/>
</dbReference>
<evidence type="ECO:0000313" key="13">
    <source>
        <dbReference type="Proteomes" id="UP000321157"/>
    </source>
</evidence>
<feature type="transmembrane region" description="Helical" evidence="9">
    <location>
        <begin position="497"/>
        <end position="518"/>
    </location>
</feature>
<evidence type="ECO:0000256" key="5">
    <source>
        <dbReference type="ARBA" id="ARBA00022729"/>
    </source>
</evidence>
<organism evidence="12 13">
    <name type="scientific">Aneurinibacillus danicus</name>
    <dbReference type="NCBI Taxonomy" id="267746"/>
    <lineage>
        <taxon>Bacteria</taxon>
        <taxon>Bacillati</taxon>
        <taxon>Bacillota</taxon>
        <taxon>Bacilli</taxon>
        <taxon>Bacillales</taxon>
        <taxon>Paenibacillaceae</taxon>
        <taxon>Aneurinibacillus group</taxon>
        <taxon>Aneurinibacillus</taxon>
    </lineage>
</organism>
<feature type="transmembrane region" description="Helical" evidence="9">
    <location>
        <begin position="358"/>
        <end position="374"/>
    </location>
</feature>
<dbReference type="GO" id="GO:0046688">
    <property type="term" value="P:response to copper ion"/>
    <property type="evidence" value="ECO:0007669"/>
    <property type="project" value="InterPro"/>
</dbReference>
<dbReference type="Pfam" id="PF04234">
    <property type="entry name" value="CopC"/>
    <property type="match status" value="2"/>
</dbReference>
<comment type="subcellular location">
    <subcellularLocation>
        <location evidence="1">Cell membrane</location>
        <topology evidence="1">Multi-pass membrane protein</topology>
    </subcellularLocation>
</comment>
<evidence type="ECO:0000256" key="1">
    <source>
        <dbReference type="ARBA" id="ARBA00004651"/>
    </source>
</evidence>
<comment type="caution">
    <text evidence="12">The sequence shown here is derived from an EMBL/GenBank/DDBJ whole genome shotgun (WGS) entry which is preliminary data.</text>
</comment>
<feature type="domain" description="Copper resistance protein D" evidence="11">
    <location>
        <begin position="422"/>
        <end position="514"/>
    </location>
</feature>
<dbReference type="RefSeq" id="WP_146809665.1">
    <property type="nucleotide sequence ID" value="NZ_BJXX01000078.1"/>
</dbReference>
<keyword evidence="3 9" id="KW-0812">Transmembrane</keyword>
<keyword evidence="7" id="KW-0186">Copper</keyword>
<gene>
    <name evidence="12" type="ORF">ADA01nite_18520</name>
</gene>